<accession>A0AAV3P3E5</accession>
<dbReference type="EMBL" id="BAABME010000809">
    <property type="protein sequence ID" value="GAA0145637.1"/>
    <property type="molecule type" value="Genomic_DNA"/>
</dbReference>
<dbReference type="GO" id="GO:0003676">
    <property type="term" value="F:nucleic acid binding"/>
    <property type="evidence" value="ECO:0007669"/>
    <property type="project" value="InterPro"/>
</dbReference>
<dbReference type="Pfam" id="PF17919">
    <property type="entry name" value="RT_RNaseH_2"/>
    <property type="match status" value="1"/>
</dbReference>
<name>A0AAV3P3E5_LITER</name>
<sequence length="409" mass="46255">MISQRGTEPNLDKISVVKAIRSPKTEKEAQWLTSGIAALTRFISRAGDRSLLFFKAIKKVKYFEWTPDCEHSFQELKNYLQSPLMLAQPMARDVLQLYLAVSESALKSFLIREEDKVQRLVYYVSKVMRGAETRYPQTEKLVYALIVAARKLKPYFEAHPVKVVTDQPLLKILENPSMSGRIVKWAIELNGVSNPGGSGAGILLWSHEGNKIDYDLRFAFTTTKNEAAYEALANGITLVNALAAEHIYIRMDSRLLVGHVKGYFKIDETKERERNQEADRSSQVATVEYETPVEATVVEWVQEEAFRTKEVRNSDAPEEAEFGHVRRPHQFERHDAEDPMFGRILALNSHGCKNDLCESNEPGNLQGCAETATTGGRYLGSLTSNSSMVVPDNPEPHHWRNLLQTGLRI</sequence>
<dbReference type="InterPro" id="IPR043128">
    <property type="entry name" value="Rev_trsase/Diguanyl_cyclase"/>
</dbReference>
<dbReference type="InterPro" id="IPR043502">
    <property type="entry name" value="DNA/RNA_pol_sf"/>
</dbReference>
<dbReference type="Gene3D" id="3.30.420.10">
    <property type="entry name" value="Ribonuclease H-like superfamily/Ribonuclease H"/>
    <property type="match status" value="1"/>
</dbReference>
<dbReference type="PANTHER" id="PTHR48475">
    <property type="entry name" value="RIBONUCLEASE H"/>
    <property type="match status" value="1"/>
</dbReference>
<evidence type="ECO:0000313" key="2">
    <source>
        <dbReference type="EMBL" id="GAA0145637.1"/>
    </source>
</evidence>
<dbReference type="Gene3D" id="3.30.70.270">
    <property type="match status" value="1"/>
</dbReference>
<feature type="domain" description="Reverse transcriptase/retrotransposon-derived protein RNase H-like" evidence="1">
    <location>
        <begin position="65"/>
        <end position="163"/>
    </location>
</feature>
<dbReference type="AlphaFoldDB" id="A0AAV3P3E5"/>
<reference evidence="2 3" key="1">
    <citation type="submission" date="2024-01" db="EMBL/GenBank/DDBJ databases">
        <title>The complete chloroplast genome sequence of Lithospermum erythrorhizon: insights into the phylogenetic relationship among Boraginaceae species and the maternal lineages of purple gromwells.</title>
        <authorList>
            <person name="Okada T."/>
            <person name="Watanabe K."/>
        </authorList>
    </citation>
    <scope>NUCLEOTIDE SEQUENCE [LARGE SCALE GENOMIC DNA]</scope>
</reference>
<dbReference type="InterPro" id="IPR012337">
    <property type="entry name" value="RNaseH-like_sf"/>
</dbReference>
<dbReference type="InterPro" id="IPR041577">
    <property type="entry name" value="RT_RNaseH_2"/>
</dbReference>
<keyword evidence="3" id="KW-1185">Reference proteome</keyword>
<dbReference type="Proteomes" id="UP001454036">
    <property type="component" value="Unassembled WGS sequence"/>
</dbReference>
<protein>
    <recommendedName>
        <fullName evidence="1">Reverse transcriptase/retrotransposon-derived protein RNase H-like domain-containing protein</fullName>
    </recommendedName>
</protein>
<proteinExistence type="predicted"/>
<dbReference type="SUPFAM" id="SSF53098">
    <property type="entry name" value="Ribonuclease H-like"/>
    <property type="match status" value="1"/>
</dbReference>
<organism evidence="2 3">
    <name type="scientific">Lithospermum erythrorhizon</name>
    <name type="common">Purple gromwell</name>
    <name type="synonym">Lithospermum officinale var. erythrorhizon</name>
    <dbReference type="NCBI Taxonomy" id="34254"/>
    <lineage>
        <taxon>Eukaryota</taxon>
        <taxon>Viridiplantae</taxon>
        <taxon>Streptophyta</taxon>
        <taxon>Embryophyta</taxon>
        <taxon>Tracheophyta</taxon>
        <taxon>Spermatophyta</taxon>
        <taxon>Magnoliopsida</taxon>
        <taxon>eudicotyledons</taxon>
        <taxon>Gunneridae</taxon>
        <taxon>Pentapetalae</taxon>
        <taxon>asterids</taxon>
        <taxon>lamiids</taxon>
        <taxon>Boraginales</taxon>
        <taxon>Boraginaceae</taxon>
        <taxon>Boraginoideae</taxon>
        <taxon>Lithospermeae</taxon>
        <taxon>Lithospermum</taxon>
    </lineage>
</organism>
<comment type="caution">
    <text evidence="2">The sequence shown here is derived from an EMBL/GenBank/DDBJ whole genome shotgun (WGS) entry which is preliminary data.</text>
</comment>
<dbReference type="PANTHER" id="PTHR48475:SF2">
    <property type="entry name" value="RIBONUCLEASE H"/>
    <property type="match status" value="1"/>
</dbReference>
<gene>
    <name evidence="2" type="ORF">LIER_05789</name>
</gene>
<evidence type="ECO:0000313" key="3">
    <source>
        <dbReference type="Proteomes" id="UP001454036"/>
    </source>
</evidence>
<evidence type="ECO:0000259" key="1">
    <source>
        <dbReference type="Pfam" id="PF17919"/>
    </source>
</evidence>
<dbReference type="SUPFAM" id="SSF56672">
    <property type="entry name" value="DNA/RNA polymerases"/>
    <property type="match status" value="1"/>
</dbReference>
<dbReference type="InterPro" id="IPR036397">
    <property type="entry name" value="RNaseH_sf"/>
</dbReference>